<organism evidence="1">
    <name type="scientific">marine sediment metagenome</name>
    <dbReference type="NCBI Taxonomy" id="412755"/>
    <lineage>
        <taxon>unclassified sequences</taxon>
        <taxon>metagenomes</taxon>
        <taxon>ecological metagenomes</taxon>
    </lineage>
</organism>
<protein>
    <recommendedName>
        <fullName evidence="2">Signal peptidase I</fullName>
    </recommendedName>
</protein>
<reference evidence="1" key="1">
    <citation type="journal article" date="2014" name="Front. Microbiol.">
        <title>High frequency of phylogenetically diverse reductive dehalogenase-homologous genes in deep subseafloor sedimentary metagenomes.</title>
        <authorList>
            <person name="Kawai M."/>
            <person name="Futagami T."/>
            <person name="Toyoda A."/>
            <person name="Takaki Y."/>
            <person name="Nishi S."/>
            <person name="Hori S."/>
            <person name="Arai W."/>
            <person name="Tsubouchi T."/>
            <person name="Morono Y."/>
            <person name="Uchiyama I."/>
            <person name="Ito T."/>
            <person name="Fujiyama A."/>
            <person name="Inagaki F."/>
            <person name="Takami H."/>
        </authorList>
    </citation>
    <scope>NUCLEOTIDE SEQUENCE</scope>
    <source>
        <strain evidence="1">Expedition CK06-06</strain>
    </source>
</reference>
<proteinExistence type="predicted"/>
<dbReference type="InterPro" id="IPR036286">
    <property type="entry name" value="LexA/Signal_pep-like_sf"/>
</dbReference>
<dbReference type="EMBL" id="BARW01027110">
    <property type="protein sequence ID" value="GAJ12836.1"/>
    <property type="molecule type" value="Genomic_DNA"/>
</dbReference>
<evidence type="ECO:0000313" key="1">
    <source>
        <dbReference type="EMBL" id="GAJ12836.1"/>
    </source>
</evidence>
<dbReference type="AlphaFoldDB" id="X1VEY8"/>
<dbReference type="SUPFAM" id="SSF51306">
    <property type="entry name" value="LexA/Signal peptidase"/>
    <property type="match status" value="1"/>
</dbReference>
<gene>
    <name evidence="1" type="ORF">S12H4_44065</name>
</gene>
<dbReference type="CDD" id="cd06462">
    <property type="entry name" value="Peptidase_S24_S26"/>
    <property type="match status" value="1"/>
</dbReference>
<name>X1VEY8_9ZZZZ</name>
<evidence type="ECO:0008006" key="2">
    <source>
        <dbReference type="Google" id="ProtNLM"/>
    </source>
</evidence>
<accession>X1VEY8</accession>
<sequence length="131" mass="15242">MYHETNFDDWWFKNSAWYEQRNIAKEDFIQYPLKNGLNKGDIIVVWGRGEYKKGDIIIFSAPTQYPLIHRIISDNKISTKGDHNPSQLSIEDKISEDKIIGKAVARIPLLGWLKLIFFELFKPADQRGLCA</sequence>
<comment type="caution">
    <text evidence="1">The sequence shown here is derived from an EMBL/GenBank/DDBJ whole genome shotgun (WGS) entry which is preliminary data.</text>
</comment>